<sequence length="445" mass="50221">MYPFLEEVPDPQRTTWNPCENNTSMKKKEFQERLSCMAKKYGLYLVANLGTFEPCDPKREWKCPKDGRYQYNTNVAFDPTGRLVARYRKYHTFFSERVTFDTPTTVDYSFFDTPFGRFGTFVCFDVLFREPAVTLIETWRVDSIAFSTAWINVLPIFDAVPFHAAFATALNVNFLSANLHYLPMNITGSGIYEPKGTLVYRSDRKSTTGKLLTASVHDKAPIVVRHDVKFSRDVSWDKRYFRSTLFGDTYHFVTLASNKSVAAVCNKHVCCHLDYEFADTKPGEKYALGAFDGLHTLDGVYYIQVCSVLKCAGASREGCGAPVKMADTHFRWLNLTGNFSSPYVSPSLVTSDVNQAPGQWEYDGRSLVSGRTKAGLLWATLMARVYNRDNIVNIQPRPEREVRSDTSGVMSVMVAHCERCTVWLFAFCNAVALLASGGLLFVFGA</sequence>
<protein>
    <recommendedName>
        <fullName evidence="4">CN hydrolase domain-containing protein</fullName>
    </recommendedName>
</protein>
<dbReference type="PANTHER" id="PTHR10609">
    <property type="entry name" value="BIOTINIDASE-RELATED"/>
    <property type="match status" value="1"/>
</dbReference>
<evidence type="ECO:0000256" key="3">
    <source>
        <dbReference type="SAM" id="Phobius"/>
    </source>
</evidence>
<dbReference type="Gene3D" id="3.60.110.10">
    <property type="entry name" value="Carbon-nitrogen hydrolase"/>
    <property type="match status" value="1"/>
</dbReference>
<dbReference type="PANTHER" id="PTHR10609:SF27">
    <property type="entry name" value="CN HYDROLASE DOMAIN-CONTAINING PROTEIN-RELATED"/>
    <property type="match status" value="1"/>
</dbReference>
<dbReference type="GO" id="GO:0016787">
    <property type="term" value="F:hydrolase activity"/>
    <property type="evidence" value="ECO:0007669"/>
    <property type="project" value="UniProtKB-KW"/>
</dbReference>
<name>A0AAD9NS55_RIDPI</name>
<reference evidence="5" key="1">
    <citation type="journal article" date="2023" name="Mol. Biol. Evol.">
        <title>Third-Generation Sequencing Reveals the Adaptive Role of the Epigenome in Three Deep-Sea Polychaetes.</title>
        <authorList>
            <person name="Perez M."/>
            <person name="Aroh O."/>
            <person name="Sun Y."/>
            <person name="Lan Y."/>
            <person name="Juniper S.K."/>
            <person name="Young C.R."/>
            <person name="Angers B."/>
            <person name="Qian P.Y."/>
        </authorList>
    </citation>
    <scope>NUCLEOTIDE SEQUENCE</scope>
    <source>
        <strain evidence="5">R07B-5</strain>
    </source>
</reference>
<dbReference type="InterPro" id="IPR003010">
    <property type="entry name" value="C-N_Hydrolase"/>
</dbReference>
<dbReference type="InterPro" id="IPR036526">
    <property type="entry name" value="C-N_Hydrolase_sf"/>
</dbReference>
<evidence type="ECO:0000256" key="2">
    <source>
        <dbReference type="ARBA" id="ARBA00022801"/>
    </source>
</evidence>
<organism evidence="5 6">
    <name type="scientific">Ridgeia piscesae</name>
    <name type="common">Tubeworm</name>
    <dbReference type="NCBI Taxonomy" id="27915"/>
    <lineage>
        <taxon>Eukaryota</taxon>
        <taxon>Metazoa</taxon>
        <taxon>Spiralia</taxon>
        <taxon>Lophotrochozoa</taxon>
        <taxon>Annelida</taxon>
        <taxon>Polychaeta</taxon>
        <taxon>Sedentaria</taxon>
        <taxon>Canalipalpata</taxon>
        <taxon>Sabellida</taxon>
        <taxon>Siboglinidae</taxon>
        <taxon>Ridgeia</taxon>
    </lineage>
</organism>
<evidence type="ECO:0000259" key="4">
    <source>
        <dbReference type="PROSITE" id="PS50263"/>
    </source>
</evidence>
<dbReference type="AlphaFoldDB" id="A0AAD9NS55"/>
<comment type="similarity">
    <text evidence="1">Belongs to the carbon-nitrogen hydrolase superfamily. BTD/VNN family.</text>
</comment>
<dbReference type="Pfam" id="PF00795">
    <property type="entry name" value="CN_hydrolase"/>
    <property type="match status" value="1"/>
</dbReference>
<dbReference type="EMBL" id="JAODUO010000531">
    <property type="protein sequence ID" value="KAK2178718.1"/>
    <property type="molecule type" value="Genomic_DNA"/>
</dbReference>
<proteinExistence type="inferred from homology"/>
<dbReference type="PROSITE" id="PS50263">
    <property type="entry name" value="CN_HYDROLASE"/>
    <property type="match status" value="1"/>
</dbReference>
<feature type="transmembrane region" description="Helical" evidence="3">
    <location>
        <begin position="422"/>
        <end position="443"/>
    </location>
</feature>
<gene>
    <name evidence="5" type="ORF">NP493_532g02043</name>
</gene>
<dbReference type="InterPro" id="IPR043957">
    <property type="entry name" value="Vanin_C"/>
</dbReference>
<accession>A0AAD9NS55</accession>
<dbReference type="Proteomes" id="UP001209878">
    <property type="component" value="Unassembled WGS sequence"/>
</dbReference>
<dbReference type="SUPFAM" id="SSF56317">
    <property type="entry name" value="Carbon-nitrogen hydrolase"/>
    <property type="match status" value="1"/>
</dbReference>
<keyword evidence="2" id="KW-0378">Hydrolase</keyword>
<keyword evidence="3" id="KW-0472">Membrane</keyword>
<dbReference type="InterPro" id="IPR040154">
    <property type="entry name" value="Biotinidase/VNN"/>
</dbReference>
<evidence type="ECO:0000313" key="5">
    <source>
        <dbReference type="EMBL" id="KAK2178718.1"/>
    </source>
</evidence>
<evidence type="ECO:0000256" key="1">
    <source>
        <dbReference type="ARBA" id="ARBA00008225"/>
    </source>
</evidence>
<comment type="caution">
    <text evidence="5">The sequence shown here is derived from an EMBL/GenBank/DDBJ whole genome shotgun (WGS) entry which is preliminary data.</text>
</comment>
<keyword evidence="3" id="KW-1133">Transmembrane helix</keyword>
<keyword evidence="3" id="KW-0812">Transmembrane</keyword>
<dbReference type="Pfam" id="PF19018">
    <property type="entry name" value="Vanin_C"/>
    <property type="match status" value="1"/>
</dbReference>
<keyword evidence="6" id="KW-1185">Reference proteome</keyword>
<feature type="domain" description="CN hydrolase" evidence="4">
    <location>
        <begin position="1"/>
        <end position="218"/>
    </location>
</feature>
<evidence type="ECO:0000313" key="6">
    <source>
        <dbReference type="Proteomes" id="UP001209878"/>
    </source>
</evidence>